<name>A0ABU0B3Q4_9FIRM</name>
<dbReference type="InterPro" id="IPR035959">
    <property type="entry name" value="RutC-like_sf"/>
</dbReference>
<evidence type="ECO:0000313" key="3">
    <source>
        <dbReference type="Proteomes" id="UP001225644"/>
    </source>
</evidence>
<evidence type="ECO:0000313" key="2">
    <source>
        <dbReference type="EMBL" id="MDQ0287356.1"/>
    </source>
</evidence>
<evidence type="ECO:0000256" key="1">
    <source>
        <dbReference type="ARBA" id="ARBA00010552"/>
    </source>
</evidence>
<sequence>MREVIKTNKAPQPIGPYSQAMKVGGFLFVSGQIGINPQTGELVPGGIEAQTKQVMENIKQILSAAGMEFDHVVKTTVFITNIDDFATVNRTCGQYFSELPPARSCVAVAILPKGALVEVEIIACR</sequence>
<dbReference type="PANTHER" id="PTHR11803:SF39">
    <property type="entry name" value="2-IMINOBUTANOATE_2-IMINOPROPANOATE DEAMINASE"/>
    <property type="match status" value="1"/>
</dbReference>
<comment type="caution">
    <text evidence="2">The sequence shown here is derived from an EMBL/GenBank/DDBJ whole genome shotgun (WGS) entry which is preliminary data.</text>
</comment>
<reference evidence="2 3" key="1">
    <citation type="submission" date="2023-07" db="EMBL/GenBank/DDBJ databases">
        <title>Genomic Encyclopedia of Type Strains, Phase IV (KMG-IV): sequencing the most valuable type-strain genomes for metagenomic binning, comparative biology and taxonomic classification.</title>
        <authorList>
            <person name="Goeker M."/>
        </authorList>
    </citation>
    <scope>NUCLEOTIDE SEQUENCE [LARGE SCALE GENOMIC DNA]</scope>
    <source>
        <strain evidence="2 3">DSM 12396</strain>
    </source>
</reference>
<dbReference type="InterPro" id="IPR019897">
    <property type="entry name" value="RidA_CS"/>
</dbReference>
<proteinExistence type="inferred from homology"/>
<dbReference type="InterPro" id="IPR006056">
    <property type="entry name" value="RidA"/>
</dbReference>
<dbReference type="Proteomes" id="UP001225644">
    <property type="component" value="Unassembled WGS sequence"/>
</dbReference>
<dbReference type="EC" id="3.5.99.10" evidence="2"/>
<gene>
    <name evidence="2" type="ORF">J2Z49_002477</name>
</gene>
<dbReference type="Gene3D" id="3.30.1330.40">
    <property type="entry name" value="RutC-like"/>
    <property type="match status" value="1"/>
</dbReference>
<comment type="similarity">
    <text evidence="1">Belongs to the RutC family.</text>
</comment>
<dbReference type="NCBIfam" id="TIGR00004">
    <property type="entry name" value="Rid family detoxifying hydrolase"/>
    <property type="match status" value="1"/>
</dbReference>
<dbReference type="Pfam" id="PF01042">
    <property type="entry name" value="Ribonuc_L-PSP"/>
    <property type="match status" value="1"/>
</dbReference>
<keyword evidence="3" id="KW-1185">Reference proteome</keyword>
<dbReference type="SUPFAM" id="SSF55298">
    <property type="entry name" value="YjgF-like"/>
    <property type="match status" value="1"/>
</dbReference>
<dbReference type="EMBL" id="JAUSUX010000024">
    <property type="protein sequence ID" value="MDQ0287356.1"/>
    <property type="molecule type" value="Genomic_DNA"/>
</dbReference>
<dbReference type="GO" id="GO:0120241">
    <property type="term" value="F:2-iminobutanoate/2-iminopropanoate deaminase"/>
    <property type="evidence" value="ECO:0007669"/>
    <property type="project" value="UniProtKB-EC"/>
</dbReference>
<dbReference type="InterPro" id="IPR006175">
    <property type="entry name" value="YjgF/YER057c/UK114"/>
</dbReference>
<dbReference type="RefSeq" id="WP_307403212.1">
    <property type="nucleotide sequence ID" value="NZ_JAUSUX010000024.1"/>
</dbReference>
<organism evidence="2 3">
    <name type="scientific">Desulfofundulus luciae</name>
    <dbReference type="NCBI Taxonomy" id="74702"/>
    <lineage>
        <taxon>Bacteria</taxon>
        <taxon>Bacillati</taxon>
        <taxon>Bacillota</taxon>
        <taxon>Clostridia</taxon>
        <taxon>Eubacteriales</taxon>
        <taxon>Peptococcaceae</taxon>
        <taxon>Desulfofundulus</taxon>
    </lineage>
</organism>
<dbReference type="PROSITE" id="PS01094">
    <property type="entry name" value="UPF0076"/>
    <property type="match status" value="1"/>
</dbReference>
<dbReference type="CDD" id="cd00448">
    <property type="entry name" value="YjgF_YER057c_UK114_family"/>
    <property type="match status" value="1"/>
</dbReference>
<accession>A0ABU0B3Q4</accession>
<protein>
    <submittedName>
        <fullName evidence="2">2-iminobutanoate/2-iminopropanoate deaminase</fullName>
        <ecNumber evidence="2">3.5.99.10</ecNumber>
    </submittedName>
</protein>
<dbReference type="PANTHER" id="PTHR11803">
    <property type="entry name" value="2-IMINOBUTANOATE/2-IMINOPROPANOATE DEAMINASE RIDA"/>
    <property type="match status" value="1"/>
</dbReference>
<keyword evidence="2" id="KW-0378">Hydrolase</keyword>